<feature type="compositionally biased region" description="Basic and acidic residues" evidence="1">
    <location>
        <begin position="54"/>
        <end position="64"/>
    </location>
</feature>
<comment type="caution">
    <text evidence="2">The sequence shown here is derived from an EMBL/GenBank/DDBJ whole genome shotgun (WGS) entry which is preliminary data.</text>
</comment>
<sequence length="71" mass="8251">MVSLAQKHWDNEPRFKRSATSDRGSAKRHKGNENSSSRSTVARDSTRNRRRDSKHHENRHENKTRTRGVGP</sequence>
<dbReference type="EMBL" id="LAZP02001423">
    <property type="protein sequence ID" value="PFH54968.1"/>
    <property type="molecule type" value="Genomic_DNA"/>
</dbReference>
<reference evidence="2 3" key="2">
    <citation type="journal article" date="2017" name="Sci. Rep.">
        <title>Ant-infecting Ophiocordyceps genomes reveal a high diversity of potential behavioral manipulation genes and a possible major role for enterotoxins.</title>
        <authorList>
            <person name="de Bekker C."/>
            <person name="Ohm R.A."/>
            <person name="Evans H.C."/>
            <person name="Brachmann A."/>
            <person name="Hughes D.P."/>
        </authorList>
    </citation>
    <scope>NUCLEOTIDE SEQUENCE [LARGE SCALE GENOMIC DNA]</scope>
    <source>
        <strain evidence="2 3">SC16a</strain>
    </source>
</reference>
<keyword evidence="3" id="KW-1185">Reference proteome</keyword>
<evidence type="ECO:0000313" key="2">
    <source>
        <dbReference type="EMBL" id="PFH54968.1"/>
    </source>
</evidence>
<organism evidence="2 3">
    <name type="scientific">Ophiocordyceps unilateralis</name>
    <name type="common">Zombie-ant fungus</name>
    <name type="synonym">Torrubia unilateralis</name>
    <dbReference type="NCBI Taxonomy" id="268505"/>
    <lineage>
        <taxon>Eukaryota</taxon>
        <taxon>Fungi</taxon>
        <taxon>Dikarya</taxon>
        <taxon>Ascomycota</taxon>
        <taxon>Pezizomycotina</taxon>
        <taxon>Sordariomycetes</taxon>
        <taxon>Hypocreomycetidae</taxon>
        <taxon>Hypocreales</taxon>
        <taxon>Ophiocordycipitaceae</taxon>
        <taxon>Ophiocordyceps</taxon>
    </lineage>
</organism>
<reference evidence="2 3" key="1">
    <citation type="journal article" date="2015" name="BMC Genomics">
        <title>Gene expression during zombie ant biting behavior reflects the complexity underlying fungal parasitic behavioral manipulation.</title>
        <authorList>
            <person name="de Bekker C."/>
            <person name="Ohm R.A."/>
            <person name="Loreto R.G."/>
            <person name="Sebastian A."/>
            <person name="Albert I."/>
            <person name="Merrow M."/>
            <person name="Brachmann A."/>
            <person name="Hughes D.P."/>
        </authorList>
    </citation>
    <scope>NUCLEOTIDE SEQUENCE [LARGE SCALE GENOMIC DNA]</scope>
    <source>
        <strain evidence="2 3">SC16a</strain>
    </source>
</reference>
<name>A0A2A9NY16_OPHUN</name>
<feature type="compositionally biased region" description="Polar residues" evidence="1">
    <location>
        <begin position="33"/>
        <end position="43"/>
    </location>
</feature>
<accession>A0A2A9NY16</accession>
<evidence type="ECO:0000313" key="3">
    <source>
        <dbReference type="Proteomes" id="UP000037136"/>
    </source>
</evidence>
<feature type="region of interest" description="Disordered" evidence="1">
    <location>
        <begin position="1"/>
        <end position="71"/>
    </location>
</feature>
<proteinExistence type="predicted"/>
<protein>
    <submittedName>
        <fullName evidence="2">Uncharacterized protein</fullName>
    </submittedName>
</protein>
<dbReference type="AlphaFoldDB" id="A0A2A9NY16"/>
<evidence type="ECO:0000256" key="1">
    <source>
        <dbReference type="SAM" id="MobiDB-lite"/>
    </source>
</evidence>
<gene>
    <name evidence="2" type="ORF">XA68_11300</name>
</gene>
<dbReference type="Proteomes" id="UP000037136">
    <property type="component" value="Unassembled WGS sequence"/>
</dbReference>